<gene>
    <name evidence="1" type="ORF">AX777_23410</name>
</gene>
<evidence type="ECO:0000313" key="1">
    <source>
        <dbReference type="EMBL" id="OAH38151.1"/>
    </source>
</evidence>
<accession>A0A177JC33</accession>
<proteinExistence type="predicted"/>
<evidence type="ECO:0000313" key="2">
    <source>
        <dbReference type="Proteomes" id="UP000077262"/>
    </source>
</evidence>
<dbReference type="Proteomes" id="UP000077262">
    <property type="component" value="Unassembled WGS sequence"/>
</dbReference>
<protein>
    <submittedName>
        <fullName evidence="1">Uncharacterized protein</fullName>
    </submittedName>
</protein>
<sequence length="419" mass="46525">MQALDGDPELLPYFMAASRFLMVSRVKSIDEFEGWLSDLLQSEDGVAQFIGIGELIDPEYYLTQHEDVVSAQMDPIEHFIVWGFEEGRAAHPAIPGLSSEEVIKRVIRAVDFILNNPPVPEFPLDQEGENVRQAQLDAIRSSLSKSSNKIAVVAHLYYLDLVPEILDALRAIPEQFDLIVTLPDWGCRRILEAVSCAYPDAVIYKAADRGQANGPFMDLLPMLADVGYDAVLKVETKRDYYVGGRLAAEYGDAWREETVSALLGTSERITEILSAFRTEPHTNMVGAKGHFQSLNDNPYHDQGHLARLLLDDDISSGYFAGSMFWANPACLRKITEIISIVNFTPETVAKEGMLPDLIERLFGHAATINGGRIHMASADPADPLMLDATPTFASLHDHLDQSVQNRKRKDVSPKSALAW</sequence>
<dbReference type="Pfam" id="PF05045">
    <property type="entry name" value="RgpF"/>
    <property type="match status" value="1"/>
</dbReference>
<organism evidence="1 2">
    <name type="scientific">Sphingobium yanoikuyae</name>
    <name type="common">Sphingomonas yanoikuyae</name>
    <dbReference type="NCBI Taxonomy" id="13690"/>
    <lineage>
        <taxon>Bacteria</taxon>
        <taxon>Pseudomonadati</taxon>
        <taxon>Pseudomonadota</taxon>
        <taxon>Alphaproteobacteria</taxon>
        <taxon>Sphingomonadales</taxon>
        <taxon>Sphingomonadaceae</taxon>
        <taxon>Sphingobium</taxon>
    </lineage>
</organism>
<reference evidence="1 2" key="1">
    <citation type="submission" date="2016-02" db="EMBL/GenBank/DDBJ databases">
        <authorList>
            <person name="Wen L."/>
            <person name="He K."/>
            <person name="Yang H."/>
        </authorList>
    </citation>
    <scope>NUCLEOTIDE SEQUENCE [LARGE SCALE GENOMIC DNA]</scope>
    <source>
        <strain evidence="1 2">CD09_2</strain>
    </source>
</reference>
<comment type="caution">
    <text evidence="1">The sequence shown here is derived from an EMBL/GenBank/DDBJ whole genome shotgun (WGS) entry which is preliminary data.</text>
</comment>
<dbReference type="InterPro" id="IPR007739">
    <property type="entry name" value="RgpF"/>
</dbReference>
<name>A0A177JC33_SPHYA</name>
<dbReference type="EMBL" id="LSTR01000083">
    <property type="protein sequence ID" value="OAH38151.1"/>
    <property type="molecule type" value="Genomic_DNA"/>
</dbReference>
<dbReference type="AlphaFoldDB" id="A0A177JC33"/>